<evidence type="ECO:0000313" key="2">
    <source>
        <dbReference type="Proteomes" id="UP001066276"/>
    </source>
</evidence>
<gene>
    <name evidence="1" type="ORF">NDU88_007800</name>
</gene>
<dbReference type="Proteomes" id="UP001066276">
    <property type="component" value="Chromosome 6"/>
</dbReference>
<proteinExistence type="predicted"/>
<reference evidence="1" key="1">
    <citation type="journal article" date="2022" name="bioRxiv">
        <title>Sequencing and chromosome-scale assembly of the giantPleurodeles waltlgenome.</title>
        <authorList>
            <person name="Brown T."/>
            <person name="Elewa A."/>
            <person name="Iarovenko S."/>
            <person name="Subramanian E."/>
            <person name="Araus A.J."/>
            <person name="Petzold A."/>
            <person name="Susuki M."/>
            <person name="Suzuki K.-i.T."/>
            <person name="Hayashi T."/>
            <person name="Toyoda A."/>
            <person name="Oliveira C."/>
            <person name="Osipova E."/>
            <person name="Leigh N.D."/>
            <person name="Simon A."/>
            <person name="Yun M.H."/>
        </authorList>
    </citation>
    <scope>NUCLEOTIDE SEQUENCE</scope>
    <source>
        <strain evidence="1">20211129_DDA</strain>
        <tissue evidence="1">Liver</tissue>
    </source>
</reference>
<name>A0AAV7QQZ5_PLEWA</name>
<comment type="caution">
    <text evidence="1">The sequence shown here is derived from an EMBL/GenBank/DDBJ whole genome shotgun (WGS) entry which is preliminary data.</text>
</comment>
<sequence length="70" mass="7771">MARFLTRILSGIPSTFPSEWKSCEQCGSVREPEPVVCAKGCEMRRGPEEGVGRDERRPGKVCAAYEAVRI</sequence>
<accession>A0AAV7QQZ5</accession>
<evidence type="ECO:0000313" key="1">
    <source>
        <dbReference type="EMBL" id="KAJ1141469.1"/>
    </source>
</evidence>
<dbReference type="EMBL" id="JANPWB010000010">
    <property type="protein sequence ID" value="KAJ1141469.1"/>
    <property type="molecule type" value="Genomic_DNA"/>
</dbReference>
<protein>
    <submittedName>
        <fullName evidence="1">Uncharacterized protein</fullName>
    </submittedName>
</protein>
<organism evidence="1 2">
    <name type="scientific">Pleurodeles waltl</name>
    <name type="common">Iberian ribbed newt</name>
    <dbReference type="NCBI Taxonomy" id="8319"/>
    <lineage>
        <taxon>Eukaryota</taxon>
        <taxon>Metazoa</taxon>
        <taxon>Chordata</taxon>
        <taxon>Craniata</taxon>
        <taxon>Vertebrata</taxon>
        <taxon>Euteleostomi</taxon>
        <taxon>Amphibia</taxon>
        <taxon>Batrachia</taxon>
        <taxon>Caudata</taxon>
        <taxon>Salamandroidea</taxon>
        <taxon>Salamandridae</taxon>
        <taxon>Pleurodelinae</taxon>
        <taxon>Pleurodeles</taxon>
    </lineage>
</organism>
<keyword evidence="2" id="KW-1185">Reference proteome</keyword>
<dbReference type="AlphaFoldDB" id="A0AAV7QQZ5"/>